<dbReference type="Gene3D" id="3.10.450.50">
    <property type="match status" value="1"/>
</dbReference>
<organism evidence="2 3">
    <name type="scientific">Caenispirillum bisanense</name>
    <dbReference type="NCBI Taxonomy" id="414052"/>
    <lineage>
        <taxon>Bacteria</taxon>
        <taxon>Pseudomonadati</taxon>
        <taxon>Pseudomonadota</taxon>
        <taxon>Alphaproteobacteria</taxon>
        <taxon>Rhodospirillales</taxon>
        <taxon>Novispirillaceae</taxon>
        <taxon>Caenispirillum</taxon>
    </lineage>
</organism>
<protein>
    <submittedName>
        <fullName evidence="2">SnoaL-like domain-containing protein</fullName>
    </submittedName>
</protein>
<name>A0A286GEH5_9PROT</name>
<proteinExistence type="predicted"/>
<reference evidence="2 3" key="1">
    <citation type="submission" date="2017-09" db="EMBL/GenBank/DDBJ databases">
        <authorList>
            <person name="Ehlers B."/>
            <person name="Leendertz F.H."/>
        </authorList>
    </citation>
    <scope>NUCLEOTIDE SEQUENCE [LARGE SCALE GENOMIC DNA]</scope>
    <source>
        <strain evidence="2 3">USBA 140</strain>
    </source>
</reference>
<keyword evidence="3" id="KW-1185">Reference proteome</keyword>
<dbReference type="RefSeq" id="WP_217992021.1">
    <property type="nucleotide sequence ID" value="NZ_OCNJ01000003.1"/>
</dbReference>
<dbReference type="EMBL" id="OCNJ01000003">
    <property type="protein sequence ID" value="SOD93917.1"/>
    <property type="molecule type" value="Genomic_DNA"/>
</dbReference>
<feature type="domain" description="SnoaL-like" evidence="1">
    <location>
        <begin position="12"/>
        <end position="101"/>
    </location>
</feature>
<sequence length="111" mass="11377">MTEALALPPGIAAYVEANARLDADAMAAPFTPDAVVHDEGRSHRGTAAIRAWIDEATIANAAVATPVAVRRDGSLVAVAAEVTGNFPGSPIRLTLRFTLAGDAISKLEIGA</sequence>
<gene>
    <name evidence="2" type="ORF">SAMN05421508_103263</name>
</gene>
<accession>A0A286GEH5</accession>
<evidence type="ECO:0000259" key="1">
    <source>
        <dbReference type="Pfam" id="PF12680"/>
    </source>
</evidence>
<evidence type="ECO:0000313" key="2">
    <source>
        <dbReference type="EMBL" id="SOD93917.1"/>
    </source>
</evidence>
<dbReference type="Pfam" id="PF12680">
    <property type="entry name" value="SnoaL_2"/>
    <property type="match status" value="1"/>
</dbReference>
<dbReference type="SUPFAM" id="SSF54427">
    <property type="entry name" value="NTF2-like"/>
    <property type="match status" value="1"/>
</dbReference>
<dbReference type="InterPro" id="IPR032710">
    <property type="entry name" value="NTF2-like_dom_sf"/>
</dbReference>
<dbReference type="InterPro" id="IPR037401">
    <property type="entry name" value="SnoaL-like"/>
</dbReference>
<evidence type="ECO:0000313" key="3">
    <source>
        <dbReference type="Proteomes" id="UP000219621"/>
    </source>
</evidence>
<dbReference type="Proteomes" id="UP000219621">
    <property type="component" value="Unassembled WGS sequence"/>
</dbReference>
<dbReference type="AlphaFoldDB" id="A0A286GEH5"/>